<sequence length="72" mass="7956">MFHHLTIHGTCRNNSLFLTTGKRLPPFRHQMGQTLLSDIFSSRQDGWLVRPIAVIAVRLPSCIASPASLGDA</sequence>
<protein>
    <submittedName>
        <fullName evidence="1">Uncharacterized protein</fullName>
    </submittedName>
</protein>
<reference evidence="1 2" key="1">
    <citation type="journal article" date="2024" name="IMA Fungus">
        <title>Apiospora arundinis, a panoply of carbohydrate-active enzymes and secondary metabolites.</title>
        <authorList>
            <person name="Sorensen T."/>
            <person name="Petersen C."/>
            <person name="Muurmann A.T."/>
            <person name="Christiansen J.V."/>
            <person name="Brundto M.L."/>
            <person name="Overgaard C.K."/>
            <person name="Boysen A.T."/>
            <person name="Wollenberg R.D."/>
            <person name="Larsen T.O."/>
            <person name="Sorensen J.L."/>
            <person name="Nielsen K.L."/>
            <person name="Sondergaard T.E."/>
        </authorList>
    </citation>
    <scope>NUCLEOTIDE SEQUENCE [LARGE SCALE GENOMIC DNA]</scope>
    <source>
        <strain evidence="1 2">AAU 773</strain>
    </source>
</reference>
<evidence type="ECO:0000313" key="1">
    <source>
        <dbReference type="EMBL" id="KAK8855777.1"/>
    </source>
</evidence>
<proteinExistence type="predicted"/>
<evidence type="ECO:0000313" key="2">
    <source>
        <dbReference type="Proteomes" id="UP001390339"/>
    </source>
</evidence>
<name>A0ABR2I0V1_9PEZI</name>
<dbReference type="EMBL" id="JAPCWZ010000007">
    <property type="protein sequence ID" value="KAK8855777.1"/>
    <property type="molecule type" value="Genomic_DNA"/>
</dbReference>
<gene>
    <name evidence="1" type="ORF">PGQ11_011689</name>
</gene>
<accession>A0ABR2I0V1</accession>
<organism evidence="1 2">
    <name type="scientific">Apiospora arundinis</name>
    <dbReference type="NCBI Taxonomy" id="335852"/>
    <lineage>
        <taxon>Eukaryota</taxon>
        <taxon>Fungi</taxon>
        <taxon>Dikarya</taxon>
        <taxon>Ascomycota</taxon>
        <taxon>Pezizomycotina</taxon>
        <taxon>Sordariomycetes</taxon>
        <taxon>Xylariomycetidae</taxon>
        <taxon>Amphisphaeriales</taxon>
        <taxon>Apiosporaceae</taxon>
        <taxon>Apiospora</taxon>
    </lineage>
</organism>
<comment type="caution">
    <text evidence="1">The sequence shown here is derived from an EMBL/GenBank/DDBJ whole genome shotgun (WGS) entry which is preliminary data.</text>
</comment>
<keyword evidence="2" id="KW-1185">Reference proteome</keyword>
<dbReference type="Proteomes" id="UP001390339">
    <property type="component" value="Unassembled WGS sequence"/>
</dbReference>